<organism evidence="3 4">
    <name type="scientific">Clydaea vesicula</name>
    <dbReference type="NCBI Taxonomy" id="447962"/>
    <lineage>
        <taxon>Eukaryota</taxon>
        <taxon>Fungi</taxon>
        <taxon>Fungi incertae sedis</taxon>
        <taxon>Chytridiomycota</taxon>
        <taxon>Chytridiomycota incertae sedis</taxon>
        <taxon>Chytridiomycetes</taxon>
        <taxon>Lobulomycetales</taxon>
        <taxon>Lobulomycetaceae</taxon>
        <taxon>Clydaea</taxon>
    </lineage>
</organism>
<evidence type="ECO:0000256" key="1">
    <source>
        <dbReference type="SAM" id="MobiDB-lite"/>
    </source>
</evidence>
<feature type="non-terminal residue" evidence="3">
    <location>
        <position position="158"/>
    </location>
</feature>
<accession>A0AAD5TV09</accession>
<proteinExistence type="predicted"/>
<keyword evidence="2" id="KW-0472">Membrane</keyword>
<name>A0AAD5TV09_9FUNG</name>
<protein>
    <submittedName>
        <fullName evidence="3">Uncharacterized protein</fullName>
    </submittedName>
</protein>
<feature type="compositionally biased region" description="Basic and acidic residues" evidence="1">
    <location>
        <begin position="27"/>
        <end position="41"/>
    </location>
</feature>
<dbReference type="AlphaFoldDB" id="A0AAD5TV09"/>
<reference evidence="3" key="1">
    <citation type="submission" date="2020-05" db="EMBL/GenBank/DDBJ databases">
        <title>Phylogenomic resolution of chytrid fungi.</title>
        <authorList>
            <person name="Stajich J.E."/>
            <person name="Amses K."/>
            <person name="Simmons R."/>
            <person name="Seto K."/>
            <person name="Myers J."/>
            <person name="Bonds A."/>
            <person name="Quandt C.A."/>
            <person name="Barry K."/>
            <person name="Liu P."/>
            <person name="Grigoriev I."/>
            <person name="Longcore J.E."/>
            <person name="James T.Y."/>
        </authorList>
    </citation>
    <scope>NUCLEOTIDE SEQUENCE</scope>
    <source>
        <strain evidence="3">JEL0476</strain>
    </source>
</reference>
<feature type="transmembrane region" description="Helical" evidence="2">
    <location>
        <begin position="59"/>
        <end position="78"/>
    </location>
</feature>
<evidence type="ECO:0000313" key="3">
    <source>
        <dbReference type="EMBL" id="KAJ3200212.1"/>
    </source>
</evidence>
<sequence>RITPKTIPVTDEAEKLRILREREEYYKEKNSRERKKVFEKQDQEEDHDTGYKQFKPPSLLTPILFSSVTITLLFGFASTETAKNRWKKEENKSLFQFFKGRIDVDAEKIMMRNLQNADTSFKKLKYTLLLQWAKLRDSQKLIYTLIGTANSCLAWIYG</sequence>
<keyword evidence="4" id="KW-1185">Reference proteome</keyword>
<dbReference type="EMBL" id="JADGJW010001949">
    <property type="protein sequence ID" value="KAJ3200212.1"/>
    <property type="molecule type" value="Genomic_DNA"/>
</dbReference>
<feature type="region of interest" description="Disordered" evidence="1">
    <location>
        <begin position="27"/>
        <end position="51"/>
    </location>
</feature>
<dbReference type="Proteomes" id="UP001211065">
    <property type="component" value="Unassembled WGS sequence"/>
</dbReference>
<comment type="caution">
    <text evidence="3">The sequence shown here is derived from an EMBL/GenBank/DDBJ whole genome shotgun (WGS) entry which is preliminary data.</text>
</comment>
<gene>
    <name evidence="3" type="ORF">HK099_002770</name>
</gene>
<keyword evidence="2" id="KW-1133">Transmembrane helix</keyword>
<evidence type="ECO:0000256" key="2">
    <source>
        <dbReference type="SAM" id="Phobius"/>
    </source>
</evidence>
<evidence type="ECO:0000313" key="4">
    <source>
        <dbReference type="Proteomes" id="UP001211065"/>
    </source>
</evidence>
<keyword evidence="2" id="KW-0812">Transmembrane</keyword>